<dbReference type="Proteomes" id="UP000235220">
    <property type="component" value="Chromosome 10"/>
</dbReference>
<dbReference type="GeneID" id="108982242"/>
<proteinExistence type="predicted"/>
<name>A0A2I4DPN2_JUGRE</name>
<accession>A0A2I4DPN2</accession>
<protein>
    <submittedName>
        <fullName evidence="2">Uncharacterized protein LOC108982242</fullName>
    </submittedName>
</protein>
<dbReference type="Gramene" id="Jr10_17910_p1">
    <property type="protein sequence ID" value="cds.Jr10_17910_p1"/>
    <property type="gene ID" value="Jr10_17910"/>
</dbReference>
<evidence type="ECO:0000313" key="2">
    <source>
        <dbReference type="RefSeq" id="XP_018809104.2"/>
    </source>
</evidence>
<reference evidence="2" key="1">
    <citation type="submission" date="2025-08" db="UniProtKB">
        <authorList>
            <consortium name="RefSeq"/>
        </authorList>
    </citation>
    <scope>IDENTIFICATION</scope>
    <source>
        <tissue evidence="2">Leaves</tissue>
    </source>
</reference>
<organism evidence="1 2">
    <name type="scientific">Juglans regia</name>
    <name type="common">English walnut</name>
    <dbReference type="NCBI Taxonomy" id="51240"/>
    <lineage>
        <taxon>Eukaryota</taxon>
        <taxon>Viridiplantae</taxon>
        <taxon>Streptophyta</taxon>
        <taxon>Embryophyta</taxon>
        <taxon>Tracheophyta</taxon>
        <taxon>Spermatophyta</taxon>
        <taxon>Magnoliopsida</taxon>
        <taxon>eudicotyledons</taxon>
        <taxon>Gunneridae</taxon>
        <taxon>Pentapetalae</taxon>
        <taxon>rosids</taxon>
        <taxon>fabids</taxon>
        <taxon>Fagales</taxon>
        <taxon>Juglandaceae</taxon>
        <taxon>Juglans</taxon>
    </lineage>
</organism>
<dbReference type="RefSeq" id="XP_018809104.2">
    <property type="nucleotide sequence ID" value="XM_018953559.2"/>
</dbReference>
<sequence>MEEETICHVLWTCPTASDVWAESQSGLQKWICEEKDFFYIWDEIQSKLQKKKVEEVAMIFKELWFRRNRMVFDGKFDSPSKVITATISSLRSYQEARVEGNQNNGLNSQRRKDTKSKPLDEGVTKVNFDATIDKTNNRVGMGIEARKYKGELLLSICASKMFSGISDLAEATVLWRAMDLVAELNG</sequence>
<dbReference type="OrthoDB" id="1906820at2759"/>
<evidence type="ECO:0000313" key="1">
    <source>
        <dbReference type="Proteomes" id="UP000235220"/>
    </source>
</evidence>
<keyword evidence="1" id="KW-1185">Reference proteome</keyword>
<dbReference type="KEGG" id="jre:108982242"/>
<dbReference type="PANTHER" id="PTHR47074:SF48">
    <property type="entry name" value="POLYNUCLEOTIDYL TRANSFERASE, RIBONUCLEASE H-LIKE SUPERFAMILY PROTEIN"/>
    <property type="match status" value="1"/>
</dbReference>
<dbReference type="InterPro" id="IPR052929">
    <property type="entry name" value="RNase_H-like_EbsB-rel"/>
</dbReference>
<gene>
    <name evidence="2" type="primary">LOC108982242</name>
</gene>
<dbReference type="AlphaFoldDB" id="A0A2I4DPN2"/>
<dbReference type="PANTHER" id="PTHR47074">
    <property type="entry name" value="BNAC02G40300D PROTEIN"/>
    <property type="match status" value="1"/>
</dbReference>